<dbReference type="InterPro" id="IPR015424">
    <property type="entry name" value="PyrdxlP-dep_Trfase"/>
</dbReference>
<keyword evidence="3" id="KW-0808">Transferase</keyword>
<dbReference type="Pfam" id="PF00155">
    <property type="entry name" value="Aminotran_1_2"/>
    <property type="match status" value="1"/>
</dbReference>
<dbReference type="CDD" id="cd00609">
    <property type="entry name" value="AAT_like"/>
    <property type="match status" value="1"/>
</dbReference>
<feature type="non-terminal residue" evidence="6">
    <location>
        <position position="219"/>
    </location>
</feature>
<keyword evidence="4" id="KW-0663">Pyridoxal phosphate</keyword>
<dbReference type="PANTHER" id="PTHR42885">
    <property type="entry name" value="HISTIDINOL-PHOSPHATE AMINOTRANSFERASE-RELATED"/>
    <property type="match status" value="1"/>
</dbReference>
<dbReference type="Gene3D" id="3.40.640.10">
    <property type="entry name" value="Type I PLP-dependent aspartate aminotransferase-like (Major domain)"/>
    <property type="match status" value="1"/>
</dbReference>
<dbReference type="InterPro" id="IPR001917">
    <property type="entry name" value="Aminotrans_II_pyridoxalP_BS"/>
</dbReference>
<evidence type="ECO:0000313" key="6">
    <source>
        <dbReference type="EMBL" id="SVD97044.1"/>
    </source>
</evidence>
<comment type="cofactor">
    <cofactor evidence="1">
        <name>pyridoxal 5'-phosphate</name>
        <dbReference type="ChEBI" id="CHEBI:597326"/>
    </cofactor>
</comment>
<feature type="domain" description="Aminotransferase class I/classII large" evidence="5">
    <location>
        <begin position="60"/>
        <end position="217"/>
    </location>
</feature>
<dbReference type="GO" id="GO:0008483">
    <property type="term" value="F:transaminase activity"/>
    <property type="evidence" value="ECO:0007669"/>
    <property type="project" value="UniProtKB-KW"/>
</dbReference>
<dbReference type="EMBL" id="UINC01185375">
    <property type="protein sequence ID" value="SVD97044.1"/>
    <property type="molecule type" value="Genomic_DNA"/>
</dbReference>
<organism evidence="6">
    <name type="scientific">marine metagenome</name>
    <dbReference type="NCBI Taxonomy" id="408172"/>
    <lineage>
        <taxon>unclassified sequences</taxon>
        <taxon>metagenomes</taxon>
        <taxon>ecological metagenomes</taxon>
    </lineage>
</organism>
<evidence type="ECO:0000256" key="1">
    <source>
        <dbReference type="ARBA" id="ARBA00001933"/>
    </source>
</evidence>
<gene>
    <name evidence="6" type="ORF">METZ01_LOCUS449898</name>
</gene>
<keyword evidence="2" id="KW-0032">Aminotransferase</keyword>
<proteinExistence type="predicted"/>
<evidence type="ECO:0000256" key="2">
    <source>
        <dbReference type="ARBA" id="ARBA00022576"/>
    </source>
</evidence>
<accession>A0A382ZNJ2</accession>
<dbReference type="SUPFAM" id="SSF53383">
    <property type="entry name" value="PLP-dependent transferases"/>
    <property type="match status" value="1"/>
</dbReference>
<dbReference type="InterPro" id="IPR004839">
    <property type="entry name" value="Aminotransferase_I/II_large"/>
</dbReference>
<name>A0A382ZNJ2_9ZZZZ</name>
<reference evidence="6" key="1">
    <citation type="submission" date="2018-05" db="EMBL/GenBank/DDBJ databases">
        <authorList>
            <person name="Lanie J.A."/>
            <person name="Ng W.-L."/>
            <person name="Kazmierczak K.M."/>
            <person name="Andrzejewski T.M."/>
            <person name="Davidsen T.M."/>
            <person name="Wayne K.J."/>
            <person name="Tettelin H."/>
            <person name="Glass J.I."/>
            <person name="Rusch D."/>
            <person name="Podicherti R."/>
            <person name="Tsui H.-C.T."/>
            <person name="Winkler M.E."/>
        </authorList>
    </citation>
    <scope>NUCLEOTIDE SEQUENCE</scope>
</reference>
<sequence>MIKSKKFIQELWRPEPDKSKRSDYYRFERNERTTLFTSEQFNDIISTISSYDLIAYGELEPFYKKIIEWLDIDRSKLLLTSGSDAGIKAVYETFIDHDDEVIITLPNYAMFSVYADMFSVKKIIHYYEKDLTLNVDELIAKINPNTKLVIVSNPGHTGTVIKEEEIVKILNRAKSCEALVLIDEAYHHFYKQTMINNIENYNNLIVSRTFSKAFGLASL</sequence>
<evidence type="ECO:0000256" key="3">
    <source>
        <dbReference type="ARBA" id="ARBA00022679"/>
    </source>
</evidence>
<evidence type="ECO:0000256" key="4">
    <source>
        <dbReference type="ARBA" id="ARBA00022898"/>
    </source>
</evidence>
<dbReference type="AlphaFoldDB" id="A0A382ZNJ2"/>
<evidence type="ECO:0000259" key="5">
    <source>
        <dbReference type="Pfam" id="PF00155"/>
    </source>
</evidence>
<dbReference type="GO" id="GO:0030170">
    <property type="term" value="F:pyridoxal phosphate binding"/>
    <property type="evidence" value="ECO:0007669"/>
    <property type="project" value="InterPro"/>
</dbReference>
<dbReference type="PROSITE" id="PS00599">
    <property type="entry name" value="AA_TRANSFER_CLASS_2"/>
    <property type="match status" value="1"/>
</dbReference>
<protein>
    <recommendedName>
        <fullName evidence="5">Aminotransferase class I/classII large domain-containing protein</fullName>
    </recommendedName>
</protein>
<dbReference type="InterPro" id="IPR015421">
    <property type="entry name" value="PyrdxlP-dep_Trfase_major"/>
</dbReference>
<dbReference type="PANTHER" id="PTHR42885:SF2">
    <property type="entry name" value="HISTIDINOL-PHOSPHATE AMINOTRANSFERASE"/>
    <property type="match status" value="1"/>
</dbReference>